<dbReference type="EMBL" id="JAOYOD010000001">
    <property type="protein sequence ID" value="MCV9385059.1"/>
    <property type="molecule type" value="Genomic_DNA"/>
</dbReference>
<dbReference type="InterPro" id="IPR011014">
    <property type="entry name" value="MscS_channel_TM-2"/>
</dbReference>
<dbReference type="InterPro" id="IPR049278">
    <property type="entry name" value="MS_channel_C"/>
</dbReference>
<dbReference type="SUPFAM" id="SSF82861">
    <property type="entry name" value="Mechanosensitive channel protein MscS (YggB), transmembrane region"/>
    <property type="match status" value="1"/>
</dbReference>
<feature type="transmembrane region" description="Helical" evidence="7">
    <location>
        <begin position="614"/>
        <end position="643"/>
    </location>
</feature>
<gene>
    <name evidence="12" type="ORF">N7U62_00210</name>
</gene>
<organism evidence="12 13">
    <name type="scientific">Reichenbachiella ulvae</name>
    <dbReference type="NCBI Taxonomy" id="2980104"/>
    <lineage>
        <taxon>Bacteria</taxon>
        <taxon>Pseudomonadati</taxon>
        <taxon>Bacteroidota</taxon>
        <taxon>Cytophagia</taxon>
        <taxon>Cytophagales</taxon>
        <taxon>Reichenbachiellaceae</taxon>
        <taxon>Reichenbachiella</taxon>
    </lineage>
</organism>
<dbReference type="Pfam" id="PF21082">
    <property type="entry name" value="MS_channel_3rd"/>
    <property type="match status" value="1"/>
</dbReference>
<evidence type="ECO:0000259" key="11">
    <source>
        <dbReference type="Pfam" id="PF21088"/>
    </source>
</evidence>
<evidence type="ECO:0000256" key="5">
    <source>
        <dbReference type="ARBA" id="ARBA00022989"/>
    </source>
</evidence>
<dbReference type="Pfam" id="PF00924">
    <property type="entry name" value="MS_channel_2nd"/>
    <property type="match status" value="1"/>
</dbReference>
<feature type="transmembrane region" description="Helical" evidence="7">
    <location>
        <begin position="544"/>
        <end position="568"/>
    </location>
</feature>
<dbReference type="PANTHER" id="PTHR30347:SF1">
    <property type="entry name" value="MECHANOSENSITIVE CHANNEL MSCK"/>
    <property type="match status" value="1"/>
</dbReference>
<feature type="transmembrane region" description="Helical" evidence="7">
    <location>
        <begin position="589"/>
        <end position="608"/>
    </location>
</feature>
<evidence type="ECO:0000256" key="7">
    <source>
        <dbReference type="SAM" id="Phobius"/>
    </source>
</evidence>
<feature type="chain" id="PRO_5046547019" evidence="8">
    <location>
        <begin position="22"/>
        <end position="804"/>
    </location>
</feature>
<feature type="domain" description="Mechanosensitive ion channel MscS C-terminal" evidence="10">
    <location>
        <begin position="716"/>
        <end position="785"/>
    </location>
</feature>
<feature type="transmembrane region" description="Helical" evidence="7">
    <location>
        <begin position="454"/>
        <end position="475"/>
    </location>
</feature>
<evidence type="ECO:0000256" key="4">
    <source>
        <dbReference type="ARBA" id="ARBA00022692"/>
    </source>
</evidence>
<evidence type="ECO:0000313" key="13">
    <source>
        <dbReference type="Proteomes" id="UP001300692"/>
    </source>
</evidence>
<dbReference type="InterPro" id="IPR023408">
    <property type="entry name" value="MscS_beta-dom_sf"/>
</dbReference>
<keyword evidence="6 7" id="KW-0472">Membrane</keyword>
<feature type="transmembrane region" description="Helical" evidence="7">
    <location>
        <begin position="503"/>
        <end position="524"/>
    </location>
</feature>
<name>A0ABT3CNL0_9BACT</name>
<evidence type="ECO:0000256" key="6">
    <source>
        <dbReference type="ARBA" id="ARBA00023136"/>
    </source>
</evidence>
<dbReference type="Pfam" id="PF21088">
    <property type="entry name" value="MS_channel_1st"/>
    <property type="match status" value="1"/>
</dbReference>
<sequence>MISNRFTLVFFLFLSSLSTIAQEEPKLKEQEELKPYSLSEIPVESEKMVSKINAEYLKVIAQPVAHQNAVKIDSLAKRKEQIKGFTAYATERNYGYSFIESYLIKWDEFIAKTQAPKQVLSTYTEALGKIRDDLSTEKKKWELTRVKLKEADEIPDNILDRTKIILDYLDANSKLVSDSLSRSLDLQNRIVDLTLSAETERDNLEQLLKLKFSNLVFQKEYSLFNLPNDSLKNGDRKEYRDYYLAYNLRESRLFLTEEWDFFTNLSIPFILILGVILWLRSNRAELETLHIKELELGQAIFDHPLLSSLFYTLLLTLGSLPSIPLPIKIVLSTVILLLFIVISSKIIAKPLQLAVYLISIHYISMRFTDLYILNDLMYRVFQLFVNLTLMAYLIYFIRNKARIVEQYNYQALWFKLMSFMAPVFLAALVVSAIANAVGYLYLAFLINATTVNSILIAILFGVIYSTTTSVFVLFVNTPIAQKSILITQYKDWTIKKFSQLAKIGYYFCWIYFTLAWFFLLDFVLEFVNSILELGVEVRHVNITILGVISFVVILVGSFGIAQLIRLLLKDEILSRFRLSKGVPMAISSMTYYVLISCGFFLALFSLGFNLENLGLLAGALGVGIGFGLQNIVSNFISGLILIFERPITIGDIVKLDDIEGVVASIGIRSSKIQQYDGAVLIVPNSDLISQKVVNHTLSDDQRRLIFEIRTKPEVELELVLYLLQRAAEEVDPVLEDPAPKAYFEGIDKQSAHFKLYYWVNRDILAAKSEVALRAHAILKESGIEILEQNIVKIDRGDLSEEKLK</sequence>
<evidence type="ECO:0000259" key="10">
    <source>
        <dbReference type="Pfam" id="PF21082"/>
    </source>
</evidence>
<dbReference type="Gene3D" id="2.30.30.60">
    <property type="match status" value="1"/>
</dbReference>
<evidence type="ECO:0000256" key="3">
    <source>
        <dbReference type="ARBA" id="ARBA00022475"/>
    </source>
</evidence>
<dbReference type="RefSeq" id="WP_264135855.1">
    <property type="nucleotide sequence ID" value="NZ_JAOYOD010000001.1"/>
</dbReference>
<dbReference type="InterPro" id="IPR052702">
    <property type="entry name" value="MscS-like_channel"/>
</dbReference>
<keyword evidence="4 7" id="KW-0812">Transmembrane</keyword>
<feature type="domain" description="Mechanosensitive ion channel MscS" evidence="9">
    <location>
        <begin position="630"/>
        <end position="696"/>
    </location>
</feature>
<comment type="similarity">
    <text evidence="2">Belongs to the MscS (TC 1.A.23) family.</text>
</comment>
<dbReference type="InterPro" id="IPR006685">
    <property type="entry name" value="MscS_channel_2nd"/>
</dbReference>
<keyword evidence="8" id="KW-0732">Signal</keyword>
<evidence type="ECO:0000256" key="2">
    <source>
        <dbReference type="ARBA" id="ARBA00008017"/>
    </source>
</evidence>
<accession>A0ABT3CNL0</accession>
<comment type="caution">
    <text evidence="12">The sequence shown here is derived from an EMBL/GenBank/DDBJ whole genome shotgun (WGS) entry which is preliminary data.</text>
</comment>
<feature type="transmembrane region" description="Helical" evidence="7">
    <location>
        <begin position="300"/>
        <end position="317"/>
    </location>
</feature>
<evidence type="ECO:0000313" key="12">
    <source>
        <dbReference type="EMBL" id="MCV9385059.1"/>
    </source>
</evidence>
<feature type="transmembrane region" description="Helical" evidence="7">
    <location>
        <begin position="261"/>
        <end position="279"/>
    </location>
</feature>
<dbReference type="InterPro" id="IPR010920">
    <property type="entry name" value="LSM_dom_sf"/>
</dbReference>
<keyword evidence="3" id="KW-1003">Cell membrane</keyword>
<dbReference type="InterPro" id="IPR049142">
    <property type="entry name" value="MS_channel_1st"/>
</dbReference>
<comment type="subcellular location">
    <subcellularLocation>
        <location evidence="1">Cell membrane</location>
        <topology evidence="1">Multi-pass membrane protein</topology>
    </subcellularLocation>
</comment>
<dbReference type="InterPro" id="IPR011066">
    <property type="entry name" value="MscS_channel_C_sf"/>
</dbReference>
<dbReference type="SUPFAM" id="SSF50182">
    <property type="entry name" value="Sm-like ribonucleoproteins"/>
    <property type="match status" value="1"/>
</dbReference>
<dbReference type="SUPFAM" id="SSF82689">
    <property type="entry name" value="Mechanosensitive channel protein MscS (YggB), C-terminal domain"/>
    <property type="match status" value="1"/>
</dbReference>
<keyword evidence="13" id="KW-1185">Reference proteome</keyword>
<feature type="signal peptide" evidence="8">
    <location>
        <begin position="1"/>
        <end position="21"/>
    </location>
</feature>
<dbReference type="Gene3D" id="3.30.70.100">
    <property type="match status" value="1"/>
</dbReference>
<proteinExistence type="inferred from homology"/>
<dbReference type="PANTHER" id="PTHR30347">
    <property type="entry name" value="POTASSIUM CHANNEL RELATED"/>
    <property type="match status" value="1"/>
</dbReference>
<feature type="transmembrane region" description="Helical" evidence="7">
    <location>
        <begin position="379"/>
        <end position="398"/>
    </location>
</feature>
<protein>
    <submittedName>
        <fullName evidence="12">Mechanosensitive ion channel</fullName>
    </submittedName>
</protein>
<evidence type="ECO:0000256" key="1">
    <source>
        <dbReference type="ARBA" id="ARBA00004651"/>
    </source>
</evidence>
<evidence type="ECO:0000259" key="9">
    <source>
        <dbReference type="Pfam" id="PF00924"/>
    </source>
</evidence>
<dbReference type="Gene3D" id="1.10.287.1260">
    <property type="match status" value="1"/>
</dbReference>
<feature type="transmembrane region" description="Helical" evidence="7">
    <location>
        <begin position="419"/>
        <end position="442"/>
    </location>
</feature>
<dbReference type="Proteomes" id="UP001300692">
    <property type="component" value="Unassembled WGS sequence"/>
</dbReference>
<feature type="domain" description="Mechanosensitive ion channel transmembrane helices 2/3" evidence="11">
    <location>
        <begin position="589"/>
        <end position="629"/>
    </location>
</feature>
<evidence type="ECO:0000256" key="8">
    <source>
        <dbReference type="SAM" id="SignalP"/>
    </source>
</evidence>
<keyword evidence="5 7" id="KW-1133">Transmembrane helix</keyword>
<reference evidence="12 13" key="1">
    <citation type="submission" date="2022-10" db="EMBL/GenBank/DDBJ databases">
        <title>Comparative genomics and taxonomic characterization of three novel marine species of genus Reichenbachiella exhibiting antioxidant and polysaccharide degradation activities.</title>
        <authorList>
            <person name="Muhammad N."/>
            <person name="Lee Y.-J."/>
            <person name="Ko J."/>
            <person name="Kim S.-G."/>
        </authorList>
    </citation>
    <scope>NUCLEOTIDE SEQUENCE [LARGE SCALE GENOMIC DNA]</scope>
    <source>
        <strain evidence="12 13">ABR2-5</strain>
    </source>
</reference>